<protein>
    <submittedName>
        <fullName evidence="6">Uncharacterized protein</fullName>
    </submittedName>
</protein>
<feature type="region of interest" description="Disordered" evidence="5">
    <location>
        <begin position="57"/>
        <end position="89"/>
    </location>
</feature>
<dbReference type="GO" id="GO:0000981">
    <property type="term" value="F:DNA-binding transcription factor activity, RNA polymerase II-specific"/>
    <property type="evidence" value="ECO:0007669"/>
    <property type="project" value="InterPro"/>
</dbReference>
<dbReference type="OrthoDB" id="4222821at2759"/>
<evidence type="ECO:0000256" key="1">
    <source>
        <dbReference type="ARBA" id="ARBA00023015"/>
    </source>
</evidence>
<dbReference type="PROSITE" id="PS00463">
    <property type="entry name" value="ZN2_CY6_FUNGAL_1"/>
    <property type="match status" value="1"/>
</dbReference>
<dbReference type="Proteomes" id="UP000325579">
    <property type="component" value="Unassembled WGS sequence"/>
</dbReference>
<keyword evidence="1" id="KW-0805">Transcription regulation</keyword>
<dbReference type="EMBL" id="ML736748">
    <property type="protein sequence ID" value="KAE8407460.1"/>
    <property type="molecule type" value="Genomic_DNA"/>
</dbReference>
<organism evidence="6 7">
    <name type="scientific">Aspergillus pseudonomiae</name>
    <dbReference type="NCBI Taxonomy" id="1506151"/>
    <lineage>
        <taxon>Eukaryota</taxon>
        <taxon>Fungi</taxon>
        <taxon>Dikarya</taxon>
        <taxon>Ascomycota</taxon>
        <taxon>Pezizomycotina</taxon>
        <taxon>Eurotiomycetes</taxon>
        <taxon>Eurotiomycetidae</taxon>
        <taxon>Eurotiales</taxon>
        <taxon>Aspergillaceae</taxon>
        <taxon>Aspergillus</taxon>
        <taxon>Aspergillus subgen. Circumdati</taxon>
    </lineage>
</organism>
<keyword evidence="7" id="KW-1185">Reference proteome</keyword>
<evidence type="ECO:0000256" key="4">
    <source>
        <dbReference type="ARBA" id="ARBA00023242"/>
    </source>
</evidence>
<gene>
    <name evidence="6" type="ORF">BDV37DRAFT_18887</name>
</gene>
<dbReference type="PROSITE" id="PS50048">
    <property type="entry name" value="ZN2_CY6_FUNGAL_2"/>
    <property type="match status" value="1"/>
</dbReference>
<dbReference type="SMART" id="SM00066">
    <property type="entry name" value="GAL4"/>
    <property type="match status" value="1"/>
</dbReference>
<dbReference type="GeneID" id="43664316"/>
<dbReference type="Pfam" id="PF00172">
    <property type="entry name" value="Zn_clus"/>
    <property type="match status" value="1"/>
</dbReference>
<dbReference type="GO" id="GO:0009893">
    <property type="term" value="P:positive regulation of metabolic process"/>
    <property type="evidence" value="ECO:0007669"/>
    <property type="project" value="UniProtKB-ARBA"/>
</dbReference>
<feature type="compositionally biased region" description="Basic and acidic residues" evidence="5">
    <location>
        <begin position="74"/>
        <end position="87"/>
    </location>
</feature>
<accession>A0A5N6IF17</accession>
<sequence>MLATDHSDPSGHMSKRRLACERCRDQKLKCIRRDENNFEPCVRCLQAQAECIVSLRKTPGRPAGRNNPSSQHCSTREPQESRTKSLDSGRAIESGFVAGNGSILPEDLFGMASTSLDGGGSDPATLFSPVSPPMYIQDFADSRLKYPDPATDFPFLWGSSSDSSALSRCSSFHLLDQTYDPGFQLPRLQQQLSKQLFLLRSVSWDITTVMKLDCSPCSCQRQAGDGSREFNPLSSTFEVISEFEQLLSIVRSRLTHQEGGRTPGFQQEMNVSYSLTAMSCYLQLVLIYDCIFSYVLDQASSNPVVRDFILTSTPNISLGGFVVPSPKNVFGRLFVQLMQLKIRPIEFALGLPPDCCVSEEPNCDSVSRRPGLLGGKQGESILAALKGSCLEETDDTKTLGVIEALKDKMTRIELLE</sequence>
<dbReference type="InterPro" id="IPR036864">
    <property type="entry name" value="Zn2-C6_fun-type_DNA-bd_sf"/>
</dbReference>
<dbReference type="Gene3D" id="4.10.240.10">
    <property type="entry name" value="Zn(2)-C6 fungal-type DNA-binding domain"/>
    <property type="match status" value="1"/>
</dbReference>
<dbReference type="GO" id="GO:0008270">
    <property type="term" value="F:zinc ion binding"/>
    <property type="evidence" value="ECO:0007669"/>
    <property type="project" value="InterPro"/>
</dbReference>
<dbReference type="GO" id="GO:0003677">
    <property type="term" value="F:DNA binding"/>
    <property type="evidence" value="ECO:0007669"/>
    <property type="project" value="UniProtKB-KW"/>
</dbReference>
<dbReference type="RefSeq" id="XP_031944779.1">
    <property type="nucleotide sequence ID" value="XM_032079625.1"/>
</dbReference>
<keyword evidence="4" id="KW-0539">Nucleus</keyword>
<dbReference type="SUPFAM" id="SSF57701">
    <property type="entry name" value="Zn2/Cys6 DNA-binding domain"/>
    <property type="match status" value="1"/>
</dbReference>
<keyword evidence="2" id="KW-0238">DNA-binding</keyword>
<name>A0A5N6IF17_9EURO</name>
<evidence type="ECO:0000256" key="3">
    <source>
        <dbReference type="ARBA" id="ARBA00023163"/>
    </source>
</evidence>
<accession>A0A5N7DLZ2</accession>
<reference evidence="6 7" key="1">
    <citation type="submission" date="2019-04" db="EMBL/GenBank/DDBJ databases">
        <authorList>
            <consortium name="DOE Joint Genome Institute"/>
            <person name="Mondo S."/>
            <person name="Kjaerbolling I."/>
            <person name="Vesth T."/>
            <person name="Frisvad J.C."/>
            <person name="Nybo J.L."/>
            <person name="Theobald S."/>
            <person name="Kildgaard S."/>
            <person name="Isbrandt T."/>
            <person name="Kuo A."/>
            <person name="Sato A."/>
            <person name="Lyhne E.K."/>
            <person name="Kogle M.E."/>
            <person name="Wiebenga A."/>
            <person name="Kun R.S."/>
            <person name="Lubbers R.J."/>
            <person name="Makela M.R."/>
            <person name="Barry K."/>
            <person name="Chovatia M."/>
            <person name="Clum A."/>
            <person name="Daum C."/>
            <person name="Haridas S."/>
            <person name="He G."/>
            <person name="LaButti K."/>
            <person name="Lipzen A."/>
            <person name="Riley R."/>
            <person name="Salamov A."/>
            <person name="Simmons B.A."/>
            <person name="Magnuson J.K."/>
            <person name="Henrissat B."/>
            <person name="Mortensen U.H."/>
            <person name="Larsen T.O."/>
            <person name="Devries R.P."/>
            <person name="Grigoriev I.V."/>
            <person name="Machida M."/>
            <person name="Baker S.E."/>
            <person name="Andersen M.R."/>
            <person name="Cantor M.N."/>
            <person name="Hua S.X."/>
        </authorList>
    </citation>
    <scope>NUCLEOTIDE SEQUENCE [LARGE SCALE GENOMIC DNA]</scope>
    <source>
        <strain evidence="6 7">CBS 119388</strain>
    </source>
</reference>
<evidence type="ECO:0000313" key="6">
    <source>
        <dbReference type="EMBL" id="KAE8407460.1"/>
    </source>
</evidence>
<dbReference type="CDD" id="cd00067">
    <property type="entry name" value="GAL4"/>
    <property type="match status" value="1"/>
</dbReference>
<keyword evidence="3" id="KW-0804">Transcription</keyword>
<evidence type="ECO:0000256" key="2">
    <source>
        <dbReference type="ARBA" id="ARBA00023125"/>
    </source>
</evidence>
<proteinExistence type="predicted"/>
<dbReference type="AlphaFoldDB" id="A0A5N6IF17"/>
<evidence type="ECO:0000256" key="5">
    <source>
        <dbReference type="SAM" id="MobiDB-lite"/>
    </source>
</evidence>
<dbReference type="InterPro" id="IPR001138">
    <property type="entry name" value="Zn2Cys6_DnaBD"/>
</dbReference>
<evidence type="ECO:0000313" key="7">
    <source>
        <dbReference type="Proteomes" id="UP000325579"/>
    </source>
</evidence>